<comment type="caution">
    <text evidence="2">The sequence shown here is derived from an EMBL/GenBank/DDBJ whole genome shotgun (WGS) entry which is preliminary data.</text>
</comment>
<reference evidence="3" key="1">
    <citation type="submission" date="2017-09" db="EMBL/GenBank/DDBJ databases">
        <title>Depth-based differentiation of microbial function through sediment-hosted aquifers and enrichment of novel symbionts in the deep terrestrial subsurface.</title>
        <authorList>
            <person name="Probst A.J."/>
            <person name="Ladd B."/>
            <person name="Jarett J.K."/>
            <person name="Geller-Mcgrath D.E."/>
            <person name="Sieber C.M.K."/>
            <person name="Emerson J.B."/>
            <person name="Anantharaman K."/>
            <person name="Thomas B.C."/>
            <person name="Malmstrom R."/>
            <person name="Stieglmeier M."/>
            <person name="Klingl A."/>
            <person name="Woyke T."/>
            <person name="Ryan C.M."/>
            <person name="Banfield J.F."/>
        </authorList>
    </citation>
    <scope>NUCLEOTIDE SEQUENCE [LARGE SCALE GENOMIC DNA]</scope>
</reference>
<protein>
    <submittedName>
        <fullName evidence="2">Uncharacterized protein</fullName>
    </submittedName>
</protein>
<proteinExistence type="predicted"/>
<gene>
    <name evidence="2" type="ORF">COT81_03790</name>
</gene>
<evidence type="ECO:0000313" key="2">
    <source>
        <dbReference type="EMBL" id="PIS04968.1"/>
    </source>
</evidence>
<accession>A0A2H0W0U8</accession>
<feature type="transmembrane region" description="Helical" evidence="1">
    <location>
        <begin position="20"/>
        <end position="41"/>
    </location>
</feature>
<dbReference type="AlphaFoldDB" id="A0A2H0W0U8"/>
<keyword evidence="1" id="KW-1133">Transmembrane helix</keyword>
<sequence length="251" mass="28063">MRFLELYFRAALKSQNGYTIFELIVVISIVVLLTFVGLTTVDYNKKNVRFDEAVTQLVGDIQNLKTASQFSLSAPISDSSPSCGGANPPCATWRLYPNVEGQNDLENYLIITVGHPTLDLNAHEYEVFYRGASGRNIKPPTDMEPMVIVNRDRDGTQCSKSYFSSATLDAFGLPSNPCSSPNDETIITFHPPGIEQGSLYPLGFANLDYEASDPDDTINPGPEQIDIYYEYKSEWRKLTIDRILNIQVEKL</sequence>
<evidence type="ECO:0000313" key="3">
    <source>
        <dbReference type="Proteomes" id="UP000230935"/>
    </source>
</evidence>
<organism evidence="2 3">
    <name type="scientific">Candidatus Buchananbacteria bacterium CG10_big_fil_rev_8_21_14_0_10_42_9</name>
    <dbReference type="NCBI Taxonomy" id="1974526"/>
    <lineage>
        <taxon>Bacteria</taxon>
        <taxon>Candidatus Buchananiibacteriota</taxon>
    </lineage>
</organism>
<keyword evidence="1" id="KW-0812">Transmembrane</keyword>
<dbReference type="Proteomes" id="UP000230935">
    <property type="component" value="Unassembled WGS sequence"/>
</dbReference>
<keyword evidence="1" id="KW-0472">Membrane</keyword>
<evidence type="ECO:0000256" key="1">
    <source>
        <dbReference type="SAM" id="Phobius"/>
    </source>
</evidence>
<dbReference type="EMBL" id="PEZZ01000029">
    <property type="protein sequence ID" value="PIS04968.1"/>
    <property type="molecule type" value="Genomic_DNA"/>
</dbReference>
<name>A0A2H0W0U8_9BACT</name>